<dbReference type="Proteomes" id="UP000261540">
    <property type="component" value="Unplaced"/>
</dbReference>
<protein>
    <submittedName>
        <fullName evidence="4">Zinc finger protein 609</fullName>
    </submittedName>
</protein>
<feature type="compositionally biased region" description="Basic residues" evidence="2">
    <location>
        <begin position="724"/>
        <end position="734"/>
    </location>
</feature>
<feature type="compositionally biased region" description="Basic and acidic residues" evidence="2">
    <location>
        <begin position="626"/>
        <end position="636"/>
    </location>
</feature>
<feature type="compositionally biased region" description="Polar residues" evidence="2">
    <location>
        <begin position="1295"/>
        <end position="1306"/>
    </location>
</feature>
<feature type="compositionally biased region" description="Basic and acidic residues" evidence="2">
    <location>
        <begin position="521"/>
        <end position="531"/>
    </location>
</feature>
<dbReference type="GO" id="GO:0005634">
    <property type="term" value="C:nucleus"/>
    <property type="evidence" value="ECO:0007669"/>
    <property type="project" value="TreeGrafter"/>
</dbReference>
<keyword evidence="5" id="KW-1185">Reference proteome</keyword>
<dbReference type="PROSITE" id="PS50157">
    <property type="entry name" value="ZINC_FINGER_C2H2_2"/>
    <property type="match status" value="1"/>
</dbReference>
<dbReference type="InterPro" id="IPR040010">
    <property type="entry name" value="ZN608/ZN609"/>
</dbReference>
<dbReference type="GeneTree" id="ENSGT00390000008748"/>
<feature type="region of interest" description="Disordered" evidence="2">
    <location>
        <begin position="70"/>
        <end position="176"/>
    </location>
</feature>
<accession>A0A3B3TC33</accession>
<feature type="compositionally biased region" description="Basic and acidic residues" evidence="2">
    <location>
        <begin position="853"/>
        <end position="874"/>
    </location>
</feature>
<dbReference type="InterPro" id="IPR013087">
    <property type="entry name" value="Znf_C2H2_type"/>
</dbReference>
<evidence type="ECO:0000256" key="2">
    <source>
        <dbReference type="SAM" id="MobiDB-lite"/>
    </source>
</evidence>
<feature type="domain" description="C2H2-type" evidence="3">
    <location>
        <begin position="497"/>
        <end position="527"/>
    </location>
</feature>
<evidence type="ECO:0000313" key="5">
    <source>
        <dbReference type="Proteomes" id="UP000261540"/>
    </source>
</evidence>
<feature type="region of interest" description="Disordered" evidence="2">
    <location>
        <begin position="697"/>
        <end position="784"/>
    </location>
</feature>
<reference evidence="4" key="2">
    <citation type="submission" date="2025-09" db="UniProtKB">
        <authorList>
            <consortium name="Ensembl"/>
        </authorList>
    </citation>
    <scope>IDENTIFICATION</scope>
</reference>
<feature type="compositionally biased region" description="Basic and acidic residues" evidence="2">
    <location>
        <begin position="999"/>
        <end position="1035"/>
    </location>
</feature>
<feature type="region of interest" description="Disordered" evidence="2">
    <location>
        <begin position="347"/>
        <end position="488"/>
    </location>
</feature>
<feature type="compositionally biased region" description="Polar residues" evidence="2">
    <location>
        <begin position="829"/>
        <end position="842"/>
    </location>
</feature>
<feature type="compositionally biased region" description="Low complexity" evidence="2">
    <location>
        <begin position="382"/>
        <end position="396"/>
    </location>
</feature>
<feature type="compositionally biased region" description="Low complexity" evidence="2">
    <location>
        <begin position="946"/>
        <end position="958"/>
    </location>
</feature>
<feature type="region of interest" description="Disordered" evidence="2">
    <location>
        <begin position="829"/>
        <end position="959"/>
    </location>
</feature>
<feature type="compositionally biased region" description="Polar residues" evidence="2">
    <location>
        <begin position="880"/>
        <end position="914"/>
    </location>
</feature>
<organism evidence="4 5">
    <name type="scientific">Paramormyrops kingsleyae</name>
    <dbReference type="NCBI Taxonomy" id="1676925"/>
    <lineage>
        <taxon>Eukaryota</taxon>
        <taxon>Metazoa</taxon>
        <taxon>Chordata</taxon>
        <taxon>Craniata</taxon>
        <taxon>Vertebrata</taxon>
        <taxon>Euteleostomi</taxon>
        <taxon>Actinopterygii</taxon>
        <taxon>Neopterygii</taxon>
        <taxon>Teleostei</taxon>
        <taxon>Osteoglossocephala</taxon>
        <taxon>Osteoglossomorpha</taxon>
        <taxon>Osteoglossiformes</taxon>
        <taxon>Mormyridae</taxon>
        <taxon>Paramormyrops</taxon>
    </lineage>
</organism>
<feature type="compositionally biased region" description="Polar residues" evidence="2">
    <location>
        <begin position="575"/>
        <end position="585"/>
    </location>
</feature>
<evidence type="ECO:0000256" key="1">
    <source>
        <dbReference type="PROSITE-ProRule" id="PRU00042"/>
    </source>
</evidence>
<keyword evidence="1" id="KW-0863">Zinc-finger</keyword>
<dbReference type="GO" id="GO:0006357">
    <property type="term" value="P:regulation of transcription by RNA polymerase II"/>
    <property type="evidence" value="ECO:0007669"/>
    <property type="project" value="TreeGrafter"/>
</dbReference>
<dbReference type="PANTHER" id="PTHR21564:SF2">
    <property type="entry name" value="ZINC FINGER PROTEIN 609"/>
    <property type="match status" value="1"/>
</dbReference>
<feature type="region of interest" description="Disordered" evidence="2">
    <location>
        <begin position="1139"/>
        <end position="1207"/>
    </location>
</feature>
<feature type="region of interest" description="Disordered" evidence="2">
    <location>
        <begin position="520"/>
        <end position="663"/>
    </location>
</feature>
<dbReference type="PANTHER" id="PTHR21564">
    <property type="entry name" value="BRAKELESS PROTEIN"/>
    <property type="match status" value="1"/>
</dbReference>
<feature type="compositionally biased region" description="Basic and acidic residues" evidence="2">
    <location>
        <begin position="921"/>
        <end position="945"/>
    </location>
</feature>
<evidence type="ECO:0000259" key="3">
    <source>
        <dbReference type="PROSITE" id="PS50157"/>
    </source>
</evidence>
<name>A0A3B3TC33_9TELE</name>
<feature type="compositionally biased region" description="Polar residues" evidence="2">
    <location>
        <begin position="1276"/>
        <end position="1285"/>
    </location>
</feature>
<feature type="compositionally biased region" description="Basic and acidic residues" evidence="2">
    <location>
        <begin position="1141"/>
        <end position="1179"/>
    </location>
</feature>
<reference evidence="4" key="1">
    <citation type="submission" date="2025-08" db="UniProtKB">
        <authorList>
            <consortium name="Ensembl"/>
        </authorList>
    </citation>
    <scope>IDENTIFICATION</scope>
</reference>
<feature type="compositionally biased region" description="Basic and acidic residues" evidence="2">
    <location>
        <begin position="1090"/>
        <end position="1107"/>
    </location>
</feature>
<dbReference type="Ensembl" id="ENSPKIT00000021233.1">
    <property type="protein sequence ID" value="ENSPKIP00000040215.1"/>
    <property type="gene ID" value="ENSPKIG00000017228.1"/>
</dbReference>
<feature type="compositionally biased region" description="Basic and acidic residues" evidence="2">
    <location>
        <begin position="1309"/>
        <end position="1329"/>
    </location>
</feature>
<feature type="region of interest" description="Disordered" evidence="2">
    <location>
        <begin position="996"/>
        <end position="1120"/>
    </location>
</feature>
<feature type="region of interest" description="Disordered" evidence="2">
    <location>
        <begin position="1263"/>
        <end position="1344"/>
    </location>
</feature>
<keyword evidence="1" id="KW-0862">Zinc</keyword>
<feature type="compositionally biased region" description="Basic and acidic residues" evidence="2">
    <location>
        <begin position="1187"/>
        <end position="1199"/>
    </location>
</feature>
<evidence type="ECO:0000313" key="4">
    <source>
        <dbReference type="Ensembl" id="ENSPKIP00000040215.1"/>
    </source>
</evidence>
<proteinExistence type="predicted"/>
<feature type="compositionally biased region" description="Polar residues" evidence="2">
    <location>
        <begin position="397"/>
        <end position="434"/>
    </location>
</feature>
<keyword evidence="1" id="KW-0479">Metal-binding</keyword>
<sequence length="1382" mass="148244">MSLSSGPAGGKGVDSNAVDTYDSADEWDIGVGNLIIDLDADLEKDKLEMSGTKDAGSMAAPPSAVAALPENIKFVSPVPAPQGKESKSKSKRNKSSKDSSKSSAGDGAKKEVQGRALGDGAGTGTGTAGTGGSSSGKGQEKSSKSSRSMPSSKKDKEGGSAKSKKEKSEALGVVGGEKDSGTQALVLGAARTASFEAPQNTDLAAAEQVGNITLEAAGIVPPLAIKSEPEDLDNGECRSMKKVKNEKMESPVSTPAPPPLHLLAPMANSDIASPCEQIMVRTRSVAVNTADVSLATEPECLGPCEPGTSVNLEGIVWQETEDGMLVVNVTWRNKTYVGTLLDCTRHDWAPPRFCESPTSDLEMRNGRGRGKRMRPNSNTPVNENSNSSDNKGSSSSKTRAGSNSKGRRGSQNSSERRTPPNSNTEDVKASPSSASKRKNKPASDMEPNSSSEDTKGSKRMRTNSSSGSGPSVMPIPAIKTEALPPPLDRSCSSPVLIDCPHPNCNKKYKHINGLKYHQARAHNDDDIRLDLDGDSEYGEDSTLHPEPGNCNGAAISQKGCLSPARSVTPKGRGFDTQSPSPSSGKFSAKPSSKKKVCDADPDATGMPMDGCEDGPCLTDEASNDGMDEKKDKDKSKKPSSSAKSDKLSQKGLKSARPIAPAIPPQPLYAFQTAAFPVGSPGSSPSMTTVVQAVPKSPQLKAIQPKPTVMGDPLTVNPALSSSKDKKKKDKKRKEVSKEGDSPKPQGKSGKPEEGKSPYSETSDPGAKNDGLLNGSADPHQSRLASIKAEADKIYSFSDNAPSPSIGVASRIDSGGMVQPLTPLHVVTQNGADNSSVKTNSPAYSDISDAGEDGEGKVDGVKAKAEDQAIREGAKKALFPSQASSKESPYYTSYETYCSPSYANPSPGGSNQGTAEGQSVKGKKEEEQEQGEDKGKGEPSEERKPEISQQQQQPSVIQQRSNMYMQPLYYNQYAYVPPYYHPDQAYHNHLMNTNPAYRQQFEERQRQAADQHRVIEKKSDSTLKERESSMKDEWKQKASIPPTLSKAPSVSDLGKPLPSSKQKDTSSEPTKSVIIPKGDDAKLQGPQAEGLKVKLAEGGHHGKEESKASLESSRQSGMEAMWYRQEQDSRLWPYLYPNKYPEASKQEEEQRWKEERERKGKEERSRPKESASKEDKESADPRSAMTSSEDHRGVGKDPRAAAHMQFSSPLAQHQSYMPYMHGYPYSQGFDPNHPGYRGMPSVMMQNYPGSYLSAGYSFSPYGGKMASEEGEKARASPTVSNKSASESKALEILHQHASQYKSKSPTVSDKPPHERERPGADRERDMDRPRSSPSQRIMPSHHHLGYPLLSGQYDLSYAAGLSSSAIVASPQASAPSLYPPARR</sequence>
<dbReference type="GO" id="GO:0008270">
    <property type="term" value="F:zinc ion binding"/>
    <property type="evidence" value="ECO:0007669"/>
    <property type="project" value="UniProtKB-KW"/>
</dbReference>
<feature type="compositionally biased region" description="Gly residues" evidence="2">
    <location>
        <begin position="117"/>
        <end position="135"/>
    </location>
</feature>
<dbReference type="PROSITE" id="PS00028">
    <property type="entry name" value="ZINC_FINGER_C2H2_1"/>
    <property type="match status" value="1"/>
</dbReference>